<proteinExistence type="predicted"/>
<organism evidence="3 4">
    <name type="scientific">Aeromicrobium alkaliterrae</name>
    <dbReference type="NCBI Taxonomy" id="302168"/>
    <lineage>
        <taxon>Bacteria</taxon>
        <taxon>Bacillati</taxon>
        <taxon>Actinomycetota</taxon>
        <taxon>Actinomycetes</taxon>
        <taxon>Propionibacteriales</taxon>
        <taxon>Nocardioidaceae</taxon>
        <taxon>Aeromicrobium</taxon>
    </lineage>
</organism>
<dbReference type="InterPro" id="IPR050424">
    <property type="entry name" value="Gfo-Idh-MocA_inositol_DH"/>
</dbReference>
<dbReference type="RefSeq" id="WP_344200091.1">
    <property type="nucleotide sequence ID" value="NZ_BAAAME010000004.1"/>
</dbReference>
<dbReference type="Pfam" id="PF22725">
    <property type="entry name" value="GFO_IDH_MocA_C3"/>
    <property type="match status" value="1"/>
</dbReference>
<accession>A0ABN2JSE0</accession>
<protein>
    <submittedName>
        <fullName evidence="3">Gfo/Idh/MocA family oxidoreductase</fullName>
    </submittedName>
</protein>
<evidence type="ECO:0000259" key="2">
    <source>
        <dbReference type="Pfam" id="PF22725"/>
    </source>
</evidence>
<feature type="domain" description="GFO/IDH/MocA-like oxidoreductase" evidence="2">
    <location>
        <begin position="133"/>
        <end position="243"/>
    </location>
</feature>
<dbReference type="Gene3D" id="3.40.50.720">
    <property type="entry name" value="NAD(P)-binding Rossmann-like Domain"/>
    <property type="match status" value="1"/>
</dbReference>
<dbReference type="PANTHER" id="PTHR43593:SF1">
    <property type="entry name" value="INOSITOL 2-DEHYDROGENASE"/>
    <property type="match status" value="1"/>
</dbReference>
<evidence type="ECO:0000313" key="4">
    <source>
        <dbReference type="Proteomes" id="UP001501057"/>
    </source>
</evidence>
<comment type="caution">
    <text evidence="3">The sequence shown here is derived from an EMBL/GenBank/DDBJ whole genome shotgun (WGS) entry which is preliminary data.</text>
</comment>
<dbReference type="Gene3D" id="3.30.360.10">
    <property type="entry name" value="Dihydrodipicolinate Reductase, domain 2"/>
    <property type="match status" value="1"/>
</dbReference>
<reference evidence="3 4" key="1">
    <citation type="journal article" date="2019" name="Int. J. Syst. Evol. Microbiol.">
        <title>The Global Catalogue of Microorganisms (GCM) 10K type strain sequencing project: providing services to taxonomists for standard genome sequencing and annotation.</title>
        <authorList>
            <consortium name="The Broad Institute Genomics Platform"/>
            <consortium name="The Broad Institute Genome Sequencing Center for Infectious Disease"/>
            <person name="Wu L."/>
            <person name="Ma J."/>
        </authorList>
    </citation>
    <scope>NUCLEOTIDE SEQUENCE [LARGE SCALE GENOMIC DNA]</scope>
    <source>
        <strain evidence="3 4">JCM 13518</strain>
    </source>
</reference>
<dbReference type="Pfam" id="PF01408">
    <property type="entry name" value="GFO_IDH_MocA"/>
    <property type="match status" value="1"/>
</dbReference>
<gene>
    <name evidence="3" type="ORF">GCM10009710_17230</name>
</gene>
<keyword evidence="4" id="KW-1185">Reference proteome</keyword>
<evidence type="ECO:0000313" key="3">
    <source>
        <dbReference type="EMBL" id="GAA1737590.1"/>
    </source>
</evidence>
<dbReference type="SUPFAM" id="SSF55347">
    <property type="entry name" value="Glyceraldehyde-3-phosphate dehydrogenase-like, C-terminal domain"/>
    <property type="match status" value="1"/>
</dbReference>
<dbReference type="InterPro" id="IPR036291">
    <property type="entry name" value="NAD(P)-bd_dom_sf"/>
</dbReference>
<name>A0ABN2JSE0_9ACTN</name>
<dbReference type="PANTHER" id="PTHR43593">
    <property type="match status" value="1"/>
</dbReference>
<feature type="domain" description="Gfo/Idh/MocA-like oxidoreductase N-terminal" evidence="1">
    <location>
        <begin position="7"/>
        <end position="125"/>
    </location>
</feature>
<sequence length="338" mass="35794">MSAARRLRVGVIGAGAMGASHARTLANAVASAEVVALYDRDTQRAAAVAAEVGARVADSPEALIDAVDAVVVVSPDFTHVDLVLACLAAGKHVLCEKPLAENAADAHRVVEAEVALGRQLVQVGFNRRFDPGFVELKASVTAGELGDVRLVHGIHRNASNATSTDDATLVTGSMIHELDTFRWLLDGEIVAIRVESPVVDGFRDPQVATLWTDQGQMLTAEVFVNAAYGYDVRVEVVGTGGSAMLEPRTPVVRRTAGQSRSSIGSDFVEHFLESYRIELAQWTEASLAGRVVGATAWDGFMANLVAGHGVDALRSGERRTIDVPQRPALYATPPTHAG</sequence>
<dbReference type="InterPro" id="IPR000683">
    <property type="entry name" value="Gfo/Idh/MocA-like_OxRdtase_N"/>
</dbReference>
<dbReference type="InterPro" id="IPR055170">
    <property type="entry name" value="GFO_IDH_MocA-like_dom"/>
</dbReference>
<dbReference type="EMBL" id="BAAAME010000004">
    <property type="protein sequence ID" value="GAA1737590.1"/>
    <property type="molecule type" value="Genomic_DNA"/>
</dbReference>
<dbReference type="Proteomes" id="UP001501057">
    <property type="component" value="Unassembled WGS sequence"/>
</dbReference>
<dbReference type="SUPFAM" id="SSF51735">
    <property type="entry name" value="NAD(P)-binding Rossmann-fold domains"/>
    <property type="match status" value="1"/>
</dbReference>
<evidence type="ECO:0000259" key="1">
    <source>
        <dbReference type="Pfam" id="PF01408"/>
    </source>
</evidence>